<feature type="region of interest" description="Disordered" evidence="1">
    <location>
        <begin position="31"/>
        <end position="54"/>
    </location>
</feature>
<reference evidence="2" key="1">
    <citation type="submission" date="2020-03" db="EMBL/GenBank/DDBJ databases">
        <title>The deep terrestrial virosphere.</title>
        <authorList>
            <person name="Holmfeldt K."/>
            <person name="Nilsson E."/>
            <person name="Simone D."/>
            <person name="Lopez-Fernandez M."/>
            <person name="Wu X."/>
            <person name="de Brujin I."/>
            <person name="Lundin D."/>
            <person name="Andersson A."/>
            <person name="Bertilsson S."/>
            <person name="Dopson M."/>
        </authorList>
    </citation>
    <scope>NUCLEOTIDE SEQUENCE</scope>
    <source>
        <strain evidence="2">MM415B06218</strain>
    </source>
</reference>
<gene>
    <name evidence="2" type="ORF">MM415B06218_0002</name>
</gene>
<evidence type="ECO:0000313" key="2">
    <source>
        <dbReference type="EMBL" id="QJA97464.1"/>
    </source>
</evidence>
<name>A0A6M3LV58_9ZZZZ</name>
<dbReference type="EMBL" id="MT143496">
    <property type="protein sequence ID" value="QJA97464.1"/>
    <property type="molecule type" value="Genomic_DNA"/>
</dbReference>
<dbReference type="Pfam" id="PF23855">
    <property type="entry name" value="DUF7218"/>
    <property type="match status" value="1"/>
</dbReference>
<dbReference type="AlphaFoldDB" id="A0A6M3LV58"/>
<dbReference type="InterPro" id="IPR055642">
    <property type="entry name" value="DUF7218"/>
</dbReference>
<protein>
    <submittedName>
        <fullName evidence="2">Uncharacterized protein</fullName>
    </submittedName>
</protein>
<sequence length="54" mass="5892">MLKGYGMPRNSKVHKVYEALLRDGYSKASAARIAQDRTGQSLATGKPAKKKKGK</sequence>
<evidence type="ECO:0000256" key="1">
    <source>
        <dbReference type="SAM" id="MobiDB-lite"/>
    </source>
</evidence>
<proteinExistence type="predicted"/>
<organism evidence="2">
    <name type="scientific">viral metagenome</name>
    <dbReference type="NCBI Taxonomy" id="1070528"/>
    <lineage>
        <taxon>unclassified sequences</taxon>
        <taxon>metagenomes</taxon>
        <taxon>organismal metagenomes</taxon>
    </lineage>
</organism>
<accession>A0A6M3LV58</accession>